<dbReference type="SUPFAM" id="SSF56436">
    <property type="entry name" value="C-type lectin-like"/>
    <property type="match status" value="2"/>
</dbReference>
<dbReference type="InterPro" id="IPR001304">
    <property type="entry name" value="C-type_lectin-like"/>
</dbReference>
<gene>
    <name evidence="2" type="ORF">Fcan01_23699</name>
</gene>
<comment type="caution">
    <text evidence="2">The sequence shown here is derived from an EMBL/GenBank/DDBJ whole genome shotgun (WGS) entry which is preliminary data.</text>
</comment>
<proteinExistence type="predicted"/>
<feature type="domain" description="C-type lectin" evidence="1">
    <location>
        <begin position="232"/>
        <end position="353"/>
    </location>
</feature>
<name>A0A226DAC4_FOLCA</name>
<dbReference type="OrthoDB" id="7357196at2759"/>
<dbReference type="PANTHER" id="PTHR45784:SF3">
    <property type="entry name" value="C-TYPE LECTIN DOMAIN FAMILY 4 MEMBER K-LIKE-RELATED"/>
    <property type="match status" value="1"/>
</dbReference>
<dbReference type="PANTHER" id="PTHR45784">
    <property type="entry name" value="C-TYPE LECTIN DOMAIN FAMILY 20 MEMBER A-RELATED"/>
    <property type="match status" value="1"/>
</dbReference>
<sequence length="360" mass="39968">MNMEPTTKTWNIILAGWILVILHLNQTYGNNQPLLQIKGEDSGTIFFTADIFLMWDQAQAFCETKGLQLASILNERQQNLINLYAQDNFRNGWIVWTSGFNLYPSPNWTWGDDSFTPIPLSSEISLFFQNWASGMPGHGTGPQRRCVAVSLDTNTGGGIGKWNSASCRAYFRPLCSSSVVPITSIGTTTSVPSTTTLPPKESTTIANDLIYIGESTAGEITKTFYGQRVSSSWRVARQVCASRGLEQATLENTRDQEVVNKWDSMWSGFWTAGRDLGNNTWVWISKDGAPGVKIATREQNGFEYWRPGQPAVFMNSSVPAGSRDEAFCLVSYLWSGRSWIATPCWHGRPALCMAVSAIKL</sequence>
<dbReference type="SMART" id="SM00034">
    <property type="entry name" value="CLECT"/>
    <property type="match status" value="2"/>
</dbReference>
<dbReference type="InterPro" id="IPR016187">
    <property type="entry name" value="CTDL_fold"/>
</dbReference>
<dbReference type="Proteomes" id="UP000198287">
    <property type="component" value="Unassembled WGS sequence"/>
</dbReference>
<protein>
    <submittedName>
        <fullName evidence="2">Galactose-specific lectin nattectin</fullName>
    </submittedName>
</protein>
<organism evidence="2 3">
    <name type="scientific">Folsomia candida</name>
    <name type="common">Springtail</name>
    <dbReference type="NCBI Taxonomy" id="158441"/>
    <lineage>
        <taxon>Eukaryota</taxon>
        <taxon>Metazoa</taxon>
        <taxon>Ecdysozoa</taxon>
        <taxon>Arthropoda</taxon>
        <taxon>Hexapoda</taxon>
        <taxon>Collembola</taxon>
        <taxon>Entomobryomorpha</taxon>
        <taxon>Isotomoidea</taxon>
        <taxon>Isotomidae</taxon>
        <taxon>Proisotominae</taxon>
        <taxon>Folsomia</taxon>
    </lineage>
</organism>
<dbReference type="InterPro" id="IPR016186">
    <property type="entry name" value="C-type_lectin-like/link_sf"/>
</dbReference>
<dbReference type="Pfam" id="PF00059">
    <property type="entry name" value="Lectin_C"/>
    <property type="match status" value="1"/>
</dbReference>
<reference evidence="2 3" key="1">
    <citation type="submission" date="2015-12" db="EMBL/GenBank/DDBJ databases">
        <title>The genome of Folsomia candida.</title>
        <authorList>
            <person name="Faddeeva A."/>
            <person name="Derks M.F."/>
            <person name="Anvar Y."/>
            <person name="Smit S."/>
            <person name="Van Straalen N."/>
            <person name="Roelofs D."/>
        </authorList>
    </citation>
    <scope>NUCLEOTIDE SEQUENCE [LARGE SCALE GENOMIC DNA]</scope>
    <source>
        <strain evidence="2 3">VU population</strain>
        <tissue evidence="2">Whole body</tissue>
    </source>
</reference>
<dbReference type="Gene3D" id="3.10.100.10">
    <property type="entry name" value="Mannose-Binding Protein A, subunit A"/>
    <property type="match status" value="2"/>
</dbReference>
<evidence type="ECO:0000313" key="2">
    <source>
        <dbReference type="EMBL" id="OXA41561.1"/>
    </source>
</evidence>
<dbReference type="PROSITE" id="PS50041">
    <property type="entry name" value="C_TYPE_LECTIN_2"/>
    <property type="match status" value="2"/>
</dbReference>
<feature type="domain" description="C-type lectin" evidence="1">
    <location>
        <begin position="55"/>
        <end position="176"/>
    </location>
</feature>
<keyword evidence="2" id="KW-0430">Lectin</keyword>
<accession>A0A226DAC4</accession>
<dbReference type="GO" id="GO:0030246">
    <property type="term" value="F:carbohydrate binding"/>
    <property type="evidence" value="ECO:0007669"/>
    <property type="project" value="UniProtKB-KW"/>
</dbReference>
<dbReference type="EMBL" id="LNIX01000029">
    <property type="protein sequence ID" value="OXA41561.1"/>
    <property type="molecule type" value="Genomic_DNA"/>
</dbReference>
<evidence type="ECO:0000259" key="1">
    <source>
        <dbReference type="PROSITE" id="PS50041"/>
    </source>
</evidence>
<dbReference type="AlphaFoldDB" id="A0A226DAC4"/>
<dbReference type="CDD" id="cd00037">
    <property type="entry name" value="CLECT"/>
    <property type="match status" value="2"/>
</dbReference>
<evidence type="ECO:0000313" key="3">
    <source>
        <dbReference type="Proteomes" id="UP000198287"/>
    </source>
</evidence>
<keyword evidence="3" id="KW-1185">Reference proteome</keyword>